<dbReference type="CDD" id="cd05776">
    <property type="entry name" value="DNA_polB_alpha_exo"/>
    <property type="match status" value="1"/>
</dbReference>
<dbReference type="Gene3D" id="3.90.1600.10">
    <property type="entry name" value="Palm domain of DNA polymerase"/>
    <property type="match status" value="1"/>
</dbReference>
<evidence type="ECO:0000256" key="6">
    <source>
        <dbReference type="SAM" id="MobiDB-lite"/>
    </source>
</evidence>
<comment type="caution">
    <text evidence="9">The sequence shown here is derived from an EMBL/GenBank/DDBJ whole genome shotgun (WGS) entry which is preliminary data.</text>
</comment>
<organism evidence="9 10">
    <name type="scientific">Porites lobata</name>
    <dbReference type="NCBI Taxonomy" id="104759"/>
    <lineage>
        <taxon>Eukaryota</taxon>
        <taxon>Metazoa</taxon>
        <taxon>Cnidaria</taxon>
        <taxon>Anthozoa</taxon>
        <taxon>Hexacorallia</taxon>
        <taxon>Scleractinia</taxon>
        <taxon>Fungiina</taxon>
        <taxon>Poritidae</taxon>
        <taxon>Porites</taxon>
    </lineage>
</organism>
<dbReference type="EC" id="2.7.7.7" evidence="2"/>
<dbReference type="PRINTS" id="PR00106">
    <property type="entry name" value="DNAPOLB"/>
</dbReference>
<keyword evidence="10" id="KW-1185">Reference proteome</keyword>
<keyword evidence="3" id="KW-0808">Transferase</keyword>
<evidence type="ECO:0000256" key="5">
    <source>
        <dbReference type="ARBA" id="ARBA00022932"/>
    </source>
</evidence>
<evidence type="ECO:0000256" key="4">
    <source>
        <dbReference type="ARBA" id="ARBA00022695"/>
    </source>
</evidence>
<dbReference type="Gene3D" id="1.10.287.690">
    <property type="entry name" value="Helix hairpin bin"/>
    <property type="match status" value="1"/>
</dbReference>
<comment type="similarity">
    <text evidence="1">Belongs to the DNA polymerase type-B family.</text>
</comment>
<dbReference type="InterPro" id="IPR036397">
    <property type="entry name" value="RNaseH_sf"/>
</dbReference>
<reference evidence="9 10" key="1">
    <citation type="submission" date="2022-05" db="EMBL/GenBank/DDBJ databases">
        <authorList>
            <consortium name="Genoscope - CEA"/>
            <person name="William W."/>
        </authorList>
    </citation>
    <scope>NUCLEOTIDE SEQUENCE [LARGE SCALE GENOMIC DNA]</scope>
</reference>
<dbReference type="InterPro" id="IPR023211">
    <property type="entry name" value="DNA_pol_palm_dom_sf"/>
</dbReference>
<dbReference type="Gene3D" id="3.30.70.2820">
    <property type="match status" value="1"/>
</dbReference>
<dbReference type="InterPro" id="IPR006134">
    <property type="entry name" value="DNA-dir_DNA_pol_B_multi_dom"/>
</dbReference>
<dbReference type="PANTHER" id="PTHR45861:SF1">
    <property type="entry name" value="DNA POLYMERASE ALPHA CATALYTIC SUBUNIT"/>
    <property type="match status" value="1"/>
</dbReference>
<dbReference type="SUPFAM" id="SSF56672">
    <property type="entry name" value="DNA/RNA polymerases"/>
    <property type="match status" value="1"/>
</dbReference>
<dbReference type="Gene3D" id="3.30.420.10">
    <property type="entry name" value="Ribonuclease H-like superfamily/Ribonuclease H"/>
    <property type="match status" value="1"/>
</dbReference>
<dbReference type="InterPro" id="IPR006172">
    <property type="entry name" value="DNA-dir_DNA_pol_B"/>
</dbReference>
<feature type="region of interest" description="Disordered" evidence="6">
    <location>
        <begin position="418"/>
        <end position="438"/>
    </location>
</feature>
<dbReference type="InterPro" id="IPR012337">
    <property type="entry name" value="RNaseH-like_sf"/>
</dbReference>
<name>A0ABN8SAI8_9CNID</name>
<evidence type="ECO:0000313" key="10">
    <source>
        <dbReference type="Proteomes" id="UP001159405"/>
    </source>
</evidence>
<evidence type="ECO:0000259" key="8">
    <source>
        <dbReference type="Pfam" id="PF03104"/>
    </source>
</evidence>
<dbReference type="EMBL" id="CALNXK010000530">
    <property type="protein sequence ID" value="CAH3187245.1"/>
    <property type="molecule type" value="Genomic_DNA"/>
</dbReference>
<evidence type="ECO:0000256" key="2">
    <source>
        <dbReference type="ARBA" id="ARBA00012417"/>
    </source>
</evidence>
<evidence type="ECO:0000256" key="1">
    <source>
        <dbReference type="ARBA" id="ARBA00005755"/>
    </source>
</evidence>
<dbReference type="NCBIfam" id="TIGR00592">
    <property type="entry name" value="pol2"/>
    <property type="match status" value="1"/>
</dbReference>
<dbReference type="SUPFAM" id="SSF53098">
    <property type="entry name" value="Ribonuclease H-like"/>
    <property type="match status" value="1"/>
</dbReference>
<evidence type="ECO:0000259" key="7">
    <source>
        <dbReference type="Pfam" id="PF00136"/>
    </source>
</evidence>
<evidence type="ECO:0000313" key="9">
    <source>
        <dbReference type="EMBL" id="CAH3187245.1"/>
    </source>
</evidence>
<dbReference type="Proteomes" id="UP001159405">
    <property type="component" value="Unassembled WGS sequence"/>
</dbReference>
<gene>
    <name evidence="9" type="ORF">PLOB_00037161</name>
</gene>
<protein>
    <recommendedName>
        <fullName evidence="2">DNA-directed DNA polymerase</fullName>
        <ecNumber evidence="2">2.7.7.7</ecNumber>
    </recommendedName>
</protein>
<feature type="non-terminal residue" evidence="9">
    <location>
        <position position="1"/>
    </location>
</feature>
<dbReference type="Pfam" id="PF00136">
    <property type="entry name" value="DNA_pol_B"/>
    <property type="match status" value="1"/>
</dbReference>
<feature type="domain" description="DNA-directed DNA polymerase family B exonuclease" evidence="8">
    <location>
        <begin position="60"/>
        <end position="300"/>
    </location>
</feature>
<proteinExistence type="inferred from homology"/>
<dbReference type="InterPro" id="IPR043502">
    <property type="entry name" value="DNA/RNA_pol_sf"/>
</dbReference>
<keyword evidence="4" id="KW-0548">Nucleotidyltransferase</keyword>
<evidence type="ECO:0000256" key="3">
    <source>
        <dbReference type="ARBA" id="ARBA00022679"/>
    </source>
</evidence>
<dbReference type="Pfam" id="PF03104">
    <property type="entry name" value="DNA_pol_B_exo1"/>
    <property type="match status" value="1"/>
</dbReference>
<keyword evidence="5" id="KW-0239">DNA-directed DNA polymerase</keyword>
<feature type="domain" description="DNA-directed DNA polymerase family B multifunctional" evidence="7">
    <location>
        <begin position="366"/>
        <end position="583"/>
    </location>
</feature>
<dbReference type="SMART" id="SM00486">
    <property type="entry name" value="POLBc"/>
    <property type="match status" value="1"/>
</dbReference>
<dbReference type="Gene3D" id="2.40.50.730">
    <property type="match status" value="1"/>
</dbReference>
<dbReference type="InterPro" id="IPR006133">
    <property type="entry name" value="DNA-dir_DNA_pol_B_exonuc"/>
</dbReference>
<dbReference type="PANTHER" id="PTHR45861">
    <property type="entry name" value="DNA POLYMERASE ALPHA CATALYTIC SUBUNIT"/>
    <property type="match status" value="1"/>
</dbReference>
<sequence>EFYDKIATKCKIIKFISRKAQKAYAFEIQDVPVTSEYLEVKYSADYPQLPSDLTGQTFSHVFGTNTSSLELLLLSRKMSGNPWSLLLHDGLNMQQVSWCKVEAVVTKPDHVEVASEQSPPPPMVVMSLSFRTMLNTKTHTHEILAVSALVHHDVSLDKAAPKQKFQYHFCAVSKPNDQMYPYDFKDLVRKKQIKMEITASERALLGLFMAKIHKIDPDVLVGHDIYGFDLDLLLHRINACKIPHWSRLGRLKRTIMPKLSSGGFGKGGNLDRCITSGRMVCDVKISSKELIRCKSYDLTALSWAVLQSRREEIDQDEIPNKFNSSHELLHMFELTSMDALLSLRIMYDLNVLPLALQITTIAGNVMARTLLGGRSERNEFLLLHAFNEKFFFKCPKPRTTVIPLTCHHKNKQSNVNLGAVEAEHDEEEQTRSAKKGRRKPAYAGGLVLDPKKGFYDKHILLLDFNSLYPSIIQEYNICFTTISRTTSGSISGADDNEVVELPDPELEPGILPTEIRKLVERRRQVKGMMKNLNRESDQYIQYDIRQKALKLTANSMYGCLGFSHSRFYAKPLAALVTSKGREVRQANLNNH</sequence>
<accession>A0ABN8SAI8</accession>